<dbReference type="InterPro" id="IPR042122">
    <property type="entry name" value="Ser_AcTrfase_N_sf"/>
</dbReference>
<sequence>MNLFQLIKSDYKKYKKYGGNFLGIVFFTQGFWAVFHYRIAHFIYSKIKWQPFRFLGLFISRINQKIIEITTGISIPASAKIGHSFYIGHFGGIIINAKAVIGDNCNISHGVTIGVSGRGEKRGVPVIGNEVYIGVNTVVSGKIVIGNGVLIGACSMVNTSVEDNAVVSGVPSVVISNNGSKGYI</sequence>
<evidence type="ECO:0000256" key="5">
    <source>
        <dbReference type="PIRNR" id="PIRNR000441"/>
    </source>
</evidence>
<comment type="caution">
    <text evidence="7">The sequence shown here is derived from an EMBL/GenBank/DDBJ whole genome shotgun (WGS) entry which is preliminary data.</text>
</comment>
<dbReference type="CDD" id="cd03354">
    <property type="entry name" value="LbH_SAT"/>
    <property type="match status" value="1"/>
</dbReference>
<dbReference type="SUPFAM" id="SSF51161">
    <property type="entry name" value="Trimeric LpxA-like enzymes"/>
    <property type="match status" value="1"/>
</dbReference>
<dbReference type="Gene3D" id="1.10.3130.10">
    <property type="entry name" value="serine acetyltransferase, domain 1"/>
    <property type="match status" value="1"/>
</dbReference>
<evidence type="ECO:0000313" key="7">
    <source>
        <dbReference type="EMBL" id="OXB00976.1"/>
    </source>
</evidence>
<evidence type="ECO:0000256" key="6">
    <source>
        <dbReference type="SAM" id="Phobius"/>
    </source>
</evidence>
<gene>
    <name evidence="7" type="ORF">B0A81_20015</name>
</gene>
<dbReference type="PIRSF" id="PIRSF000441">
    <property type="entry name" value="CysE"/>
    <property type="match status" value="1"/>
</dbReference>
<keyword evidence="6" id="KW-0812">Transmembrane</keyword>
<evidence type="ECO:0000256" key="4">
    <source>
        <dbReference type="ARBA" id="ARBA00023315"/>
    </source>
</evidence>
<keyword evidence="6" id="KW-0472">Membrane</keyword>
<keyword evidence="6" id="KW-1133">Transmembrane helix</keyword>
<dbReference type="InterPro" id="IPR018357">
    <property type="entry name" value="Hexapep_transf_CS"/>
</dbReference>
<keyword evidence="4 5" id="KW-0012">Acyltransferase</keyword>
<keyword evidence="2 5" id="KW-0808">Transferase</keyword>
<evidence type="ECO:0000256" key="3">
    <source>
        <dbReference type="ARBA" id="ARBA00022737"/>
    </source>
</evidence>
<dbReference type="PROSITE" id="PS00101">
    <property type="entry name" value="HEXAPEP_TRANSFERASES"/>
    <property type="match status" value="1"/>
</dbReference>
<name>A0ABX4CP44_9FLAO</name>
<keyword evidence="8" id="KW-1185">Reference proteome</keyword>
<keyword evidence="3" id="KW-0677">Repeat</keyword>
<reference evidence="7 8" key="1">
    <citation type="submission" date="2016-11" db="EMBL/GenBank/DDBJ databases">
        <title>Whole genomes of Flavobacteriaceae.</title>
        <authorList>
            <person name="Stine C."/>
            <person name="Li C."/>
            <person name="Tadesse D."/>
        </authorList>
    </citation>
    <scope>NUCLEOTIDE SEQUENCE [LARGE SCALE GENOMIC DNA]</scope>
    <source>
        <strain evidence="7 8">CCUG 60112</strain>
    </source>
</reference>
<evidence type="ECO:0000313" key="8">
    <source>
        <dbReference type="Proteomes" id="UP000198381"/>
    </source>
</evidence>
<dbReference type="Gene3D" id="2.160.10.10">
    <property type="entry name" value="Hexapeptide repeat proteins"/>
    <property type="match status" value="1"/>
</dbReference>
<dbReference type="InterPro" id="IPR011004">
    <property type="entry name" value="Trimer_LpxA-like_sf"/>
</dbReference>
<organism evidence="7 8">
    <name type="scientific">Flavobacterium plurextorum</name>
    <dbReference type="NCBI Taxonomy" id="1114867"/>
    <lineage>
        <taxon>Bacteria</taxon>
        <taxon>Pseudomonadati</taxon>
        <taxon>Bacteroidota</taxon>
        <taxon>Flavobacteriia</taxon>
        <taxon>Flavobacteriales</taxon>
        <taxon>Flavobacteriaceae</taxon>
        <taxon>Flavobacterium</taxon>
    </lineage>
</organism>
<dbReference type="Proteomes" id="UP000198381">
    <property type="component" value="Unassembled WGS sequence"/>
</dbReference>
<accession>A0ABX4CP44</accession>
<dbReference type="PANTHER" id="PTHR42811">
    <property type="entry name" value="SERINE ACETYLTRANSFERASE"/>
    <property type="match status" value="1"/>
</dbReference>
<evidence type="ECO:0000256" key="2">
    <source>
        <dbReference type="ARBA" id="ARBA00022679"/>
    </source>
</evidence>
<comment type="catalytic activity">
    <reaction evidence="5">
        <text>L-serine + acetyl-CoA = O-acetyl-L-serine + CoA</text>
        <dbReference type="Rhea" id="RHEA:24560"/>
        <dbReference type="ChEBI" id="CHEBI:33384"/>
        <dbReference type="ChEBI" id="CHEBI:57287"/>
        <dbReference type="ChEBI" id="CHEBI:57288"/>
        <dbReference type="ChEBI" id="CHEBI:58340"/>
        <dbReference type="EC" id="2.3.1.30"/>
    </reaction>
</comment>
<comment type="similarity">
    <text evidence="5">Belongs to the transferase hexapeptide repeat family.</text>
</comment>
<dbReference type="RefSeq" id="WP_089059650.1">
    <property type="nucleotide sequence ID" value="NZ_MUHD01000044.1"/>
</dbReference>
<dbReference type="EC" id="2.3.1.30" evidence="5"/>
<dbReference type="InterPro" id="IPR005881">
    <property type="entry name" value="Ser_O-AcTrfase"/>
</dbReference>
<protein>
    <recommendedName>
        <fullName evidence="5">Serine acetyltransferase</fullName>
        <ecNumber evidence="5">2.3.1.30</ecNumber>
    </recommendedName>
</protein>
<proteinExistence type="inferred from homology"/>
<feature type="transmembrane region" description="Helical" evidence="6">
    <location>
        <begin position="21"/>
        <end position="44"/>
    </location>
</feature>
<dbReference type="EMBL" id="MUHD01000044">
    <property type="protein sequence ID" value="OXB00976.1"/>
    <property type="molecule type" value="Genomic_DNA"/>
</dbReference>
<evidence type="ECO:0000256" key="1">
    <source>
        <dbReference type="ARBA" id="ARBA00022605"/>
    </source>
</evidence>
<dbReference type="InterPro" id="IPR045304">
    <property type="entry name" value="LbH_SAT"/>
</dbReference>
<keyword evidence="1" id="KW-0028">Amino-acid biosynthesis</keyword>